<keyword evidence="1" id="KW-1133">Transmembrane helix</keyword>
<dbReference type="InterPro" id="IPR016024">
    <property type="entry name" value="ARM-type_fold"/>
</dbReference>
<accession>L0HA96</accession>
<dbReference type="Proteomes" id="UP000010824">
    <property type="component" value="Chromosome"/>
</dbReference>
<protein>
    <recommendedName>
        <fullName evidence="4">HEAT repeat-containing protein</fullName>
    </recommendedName>
</protein>
<dbReference type="AlphaFoldDB" id="L0HA96"/>
<dbReference type="Pfam" id="PF13646">
    <property type="entry name" value="HEAT_2"/>
    <property type="match status" value="2"/>
</dbReference>
<dbReference type="RefSeq" id="WP_015284616.1">
    <property type="nucleotide sequence ID" value="NC_019943.1"/>
</dbReference>
<evidence type="ECO:0000313" key="2">
    <source>
        <dbReference type="EMBL" id="AGB01652.1"/>
    </source>
</evidence>
<reference evidence="3" key="1">
    <citation type="submission" date="2011-12" db="EMBL/GenBank/DDBJ databases">
        <title>Complete sequence of Methanoregula formicicum SMSP.</title>
        <authorList>
            <person name="Lucas S."/>
            <person name="Han J."/>
            <person name="Lapidus A."/>
            <person name="Cheng J.-F."/>
            <person name="Goodwin L."/>
            <person name="Pitluck S."/>
            <person name="Peters L."/>
            <person name="Ovchinnikova G."/>
            <person name="Teshima H."/>
            <person name="Detter J.C."/>
            <person name="Han C."/>
            <person name="Tapia R."/>
            <person name="Land M."/>
            <person name="Hauser L."/>
            <person name="Kyrpides N."/>
            <person name="Ivanova N."/>
            <person name="Pagani I."/>
            <person name="Imachi H."/>
            <person name="Tamaki H."/>
            <person name="Sekiguchi Y."/>
            <person name="Kamagata Y."/>
            <person name="Cadillo-Quiroz H."/>
            <person name="Zinder S."/>
            <person name="Liu W.-T."/>
            <person name="Woyke T."/>
        </authorList>
    </citation>
    <scope>NUCLEOTIDE SEQUENCE [LARGE SCALE GENOMIC DNA]</scope>
    <source>
        <strain evidence="3">DSM 22288 / NBRC 105244 / SMSP</strain>
    </source>
</reference>
<feature type="transmembrane region" description="Helical" evidence="1">
    <location>
        <begin position="246"/>
        <end position="264"/>
    </location>
</feature>
<dbReference type="STRING" id="593750.Metfor_0590"/>
<dbReference type="SMART" id="SM00567">
    <property type="entry name" value="EZ_HEAT"/>
    <property type="match status" value="4"/>
</dbReference>
<evidence type="ECO:0000313" key="3">
    <source>
        <dbReference type="Proteomes" id="UP000010824"/>
    </source>
</evidence>
<gene>
    <name evidence="2" type="ordered locus">Metfor_0590</name>
</gene>
<dbReference type="InterPro" id="IPR011989">
    <property type="entry name" value="ARM-like"/>
</dbReference>
<dbReference type="Gene3D" id="1.25.10.10">
    <property type="entry name" value="Leucine-rich Repeat Variant"/>
    <property type="match status" value="2"/>
</dbReference>
<evidence type="ECO:0008006" key="4">
    <source>
        <dbReference type="Google" id="ProtNLM"/>
    </source>
</evidence>
<dbReference type="eggNOG" id="arCOG02967">
    <property type="taxonomic scope" value="Archaea"/>
</dbReference>
<feature type="transmembrane region" description="Helical" evidence="1">
    <location>
        <begin position="296"/>
        <end position="314"/>
    </location>
</feature>
<proteinExistence type="predicted"/>
<dbReference type="GeneID" id="14309263"/>
<evidence type="ECO:0000256" key="1">
    <source>
        <dbReference type="SAM" id="Phobius"/>
    </source>
</evidence>
<dbReference type="PANTHER" id="PTHR12697">
    <property type="entry name" value="PBS LYASE HEAT-LIKE PROTEIN"/>
    <property type="match status" value="1"/>
</dbReference>
<organism evidence="2 3">
    <name type="scientific">Methanoregula formicica (strain DSM 22288 / NBRC 105244 / SMSP)</name>
    <dbReference type="NCBI Taxonomy" id="593750"/>
    <lineage>
        <taxon>Archaea</taxon>
        <taxon>Methanobacteriati</taxon>
        <taxon>Methanobacteriota</taxon>
        <taxon>Stenosarchaea group</taxon>
        <taxon>Methanomicrobia</taxon>
        <taxon>Methanomicrobiales</taxon>
        <taxon>Methanoregulaceae</taxon>
        <taxon>Methanoregula</taxon>
    </lineage>
</organism>
<reference evidence="2 3" key="2">
    <citation type="journal article" date="2014" name="Genome Announc.">
        <title>Complete Genome Sequence of Methanoregula formicica SMSPT, a Mesophilic Hydrogenotrophic Methanogen Isolated from a Methanogenic Upflow Anaerobic Sludge Blanket Reactor.</title>
        <authorList>
            <person name="Yamamoto K."/>
            <person name="Tamaki H."/>
            <person name="Cadillo-Quiroz H."/>
            <person name="Imachi H."/>
            <person name="Kyrpides N."/>
            <person name="Woyke T."/>
            <person name="Goodwin L."/>
            <person name="Zinder S.H."/>
            <person name="Kamagata Y."/>
            <person name="Liu W.T."/>
        </authorList>
    </citation>
    <scope>NUCLEOTIDE SEQUENCE [LARGE SCALE GENOMIC DNA]</scope>
    <source>
        <strain evidence="3">DSM 22288 / NBRC 105244 / SMSP</strain>
    </source>
</reference>
<dbReference type="KEGG" id="mfo:Metfor_0590"/>
<dbReference type="SUPFAM" id="SSF48371">
    <property type="entry name" value="ARM repeat"/>
    <property type="match status" value="1"/>
</dbReference>
<dbReference type="PANTHER" id="PTHR12697:SF5">
    <property type="entry name" value="DEOXYHYPUSINE HYDROXYLASE"/>
    <property type="match status" value="1"/>
</dbReference>
<dbReference type="OrthoDB" id="142930at2157"/>
<keyword evidence="3" id="KW-1185">Reference proteome</keyword>
<keyword evidence="1" id="KW-0472">Membrane</keyword>
<dbReference type="InterPro" id="IPR004155">
    <property type="entry name" value="PBS_lyase_HEAT"/>
</dbReference>
<dbReference type="EMBL" id="CP003167">
    <property type="protein sequence ID" value="AGB01652.1"/>
    <property type="molecule type" value="Genomic_DNA"/>
</dbReference>
<keyword evidence="1" id="KW-0812">Transmembrane</keyword>
<dbReference type="GO" id="GO:0016491">
    <property type="term" value="F:oxidoreductase activity"/>
    <property type="evidence" value="ECO:0007669"/>
    <property type="project" value="TreeGrafter"/>
</dbReference>
<feature type="transmembrane region" description="Helical" evidence="1">
    <location>
        <begin position="271"/>
        <end position="290"/>
    </location>
</feature>
<dbReference type="HOGENOM" id="CLU_864984_0_0_2"/>
<sequence length="321" mass="35119">MPLSDLLTRYPADIRNLYAVRDVPTLIRFMGHPDPKNRTIAVDTLTDIGAPAVPALISALRSPRSYVRLGAIEALAGIRDPASAGPLITHLQKEKHSELLCAVIFALGETGSPEAIPCQVHLLSDNAKYLRLAAAVSLERLGWEPENERDRLRYRIARCDWDAVRKAGPAAVPWLCDISQDPDPAIRSRVISLLGEIGAGEGCRACEAGIRDRDPGVRWASVLAAMNCGITPARMPLFLASRERTGPNPVAAGILNFLFLGLGYNYIGKWWGFPVFMAYMSVIVLAQLATSPFLPYLVAYPVTAFLGLHTYYLARRISDQG</sequence>
<name>L0HA96_METFS</name>
<dbReference type="InParanoid" id="L0HA96"/>